<dbReference type="Proteomes" id="UP000299102">
    <property type="component" value="Unassembled WGS sequence"/>
</dbReference>
<dbReference type="PANTHER" id="PTHR46062:SF1">
    <property type="entry name" value="LP12374P"/>
    <property type="match status" value="1"/>
</dbReference>
<evidence type="ECO:0000256" key="4">
    <source>
        <dbReference type="ARBA" id="ARBA00023163"/>
    </source>
</evidence>
<keyword evidence="3" id="KW-0238">DNA-binding</keyword>
<gene>
    <name evidence="8" type="primary">SREBF2</name>
    <name evidence="8" type="ORF">EVAR_73481_1</name>
</gene>
<evidence type="ECO:0000256" key="2">
    <source>
        <dbReference type="ARBA" id="ARBA00023015"/>
    </source>
</evidence>
<feature type="coiled-coil region" evidence="6">
    <location>
        <begin position="123"/>
        <end position="150"/>
    </location>
</feature>
<evidence type="ECO:0000256" key="5">
    <source>
        <dbReference type="ARBA" id="ARBA00023242"/>
    </source>
</evidence>
<dbReference type="PANTHER" id="PTHR46062">
    <property type="entry name" value="STEROL REGULATORY ELEMENT-BINDING PROTEIN"/>
    <property type="match status" value="1"/>
</dbReference>
<dbReference type="STRING" id="151549.A0A4C1TGH4"/>
<comment type="subcellular location">
    <subcellularLocation>
        <location evidence="1">Nucleus</location>
    </subcellularLocation>
</comment>
<dbReference type="EMBL" id="BGZK01005133">
    <property type="protein sequence ID" value="GBP12670.1"/>
    <property type="molecule type" value="Genomic_DNA"/>
</dbReference>
<dbReference type="GO" id="GO:0000981">
    <property type="term" value="F:DNA-binding transcription factor activity, RNA polymerase II-specific"/>
    <property type="evidence" value="ECO:0007669"/>
    <property type="project" value="TreeGrafter"/>
</dbReference>
<keyword evidence="2" id="KW-0805">Transcription regulation</keyword>
<protein>
    <submittedName>
        <fullName evidence="8">Sterol regulatory element-binding protein 2</fullName>
    </submittedName>
</protein>
<accession>A0A4C1TGH4</accession>
<evidence type="ECO:0000256" key="3">
    <source>
        <dbReference type="ARBA" id="ARBA00023125"/>
    </source>
</evidence>
<keyword evidence="9" id="KW-1185">Reference proteome</keyword>
<reference evidence="8 9" key="1">
    <citation type="journal article" date="2019" name="Commun. Biol.">
        <title>The bagworm genome reveals a unique fibroin gene that provides high tensile strength.</title>
        <authorList>
            <person name="Kono N."/>
            <person name="Nakamura H."/>
            <person name="Ohtoshi R."/>
            <person name="Tomita M."/>
            <person name="Numata K."/>
            <person name="Arakawa K."/>
        </authorList>
    </citation>
    <scope>NUCLEOTIDE SEQUENCE [LARGE SCALE GENOMIC DNA]</scope>
</reference>
<evidence type="ECO:0000256" key="7">
    <source>
        <dbReference type="SAM" id="MobiDB-lite"/>
    </source>
</evidence>
<dbReference type="Gene3D" id="4.10.280.10">
    <property type="entry name" value="Helix-loop-helix DNA-binding domain"/>
    <property type="match status" value="1"/>
</dbReference>
<evidence type="ECO:0000256" key="6">
    <source>
        <dbReference type="SAM" id="Coils"/>
    </source>
</evidence>
<sequence length="555" mass="62106">MPASHPRHQQTSSSSQPKQQQQQVIIQANPTVMYTTANGTAILTSHIPVVLEPIPPSNAAANNMPTSSTKATQLVKAISSSSLNNTTPMSSPVHTSLENSKVDYRVKNLVVGESAKLNKSAVLRKSVDKIRDLQRQNYELKTEIQRLQSELMSRDGSKVQDLLHPTGHGKKRKTSSNEDIVFSSKEQSLMTPPRSDVSDPSLSPPHSDISLPPSPYDDGASCSSSIKDGDLEILPKSMQAGNSYSWETLILWTINIMVMLLCMVKLLVYGDPLLASETSASDKYWKHKKMAEHYFITGKSKNAYNEYLRCLQIFGISMPTTRLESFSITTWQFVRLFFHRIWLGRILSRKAGGLFCGKEQRKEALTSARELAIIFNRLNQLHLTSQINDSYETRTQIWESEYMYVDDDGFYQAPSDVLEKFQKDLNSLRNIVEDIPSGQSRIYLYEAVCRLMAGASPGPTQQLLDRSLHYKHSKSSIICGSKDKNHHFEGGERERANAMYVACKYLPSALLCSPGERAGMLAEAAKTLERVGDKRKLKECYQLMKSFSSGSAATN</sequence>
<proteinExistence type="predicted"/>
<dbReference type="OrthoDB" id="2133190at2759"/>
<dbReference type="GO" id="GO:0005634">
    <property type="term" value="C:nucleus"/>
    <property type="evidence" value="ECO:0007669"/>
    <property type="project" value="UniProtKB-SubCell"/>
</dbReference>
<feature type="region of interest" description="Disordered" evidence="7">
    <location>
        <begin position="151"/>
        <end position="222"/>
    </location>
</feature>
<dbReference type="GO" id="GO:0046983">
    <property type="term" value="F:protein dimerization activity"/>
    <property type="evidence" value="ECO:0007669"/>
    <property type="project" value="InterPro"/>
</dbReference>
<evidence type="ECO:0000256" key="1">
    <source>
        <dbReference type="ARBA" id="ARBA00004123"/>
    </source>
</evidence>
<dbReference type="InterPro" id="IPR036638">
    <property type="entry name" value="HLH_DNA-bd_sf"/>
</dbReference>
<feature type="region of interest" description="Disordered" evidence="7">
    <location>
        <begin position="1"/>
        <end position="24"/>
    </location>
</feature>
<dbReference type="SUPFAM" id="SSF47459">
    <property type="entry name" value="HLH, helix-loop-helix DNA-binding domain"/>
    <property type="match status" value="1"/>
</dbReference>
<evidence type="ECO:0000313" key="9">
    <source>
        <dbReference type="Proteomes" id="UP000299102"/>
    </source>
</evidence>
<evidence type="ECO:0000313" key="8">
    <source>
        <dbReference type="EMBL" id="GBP12670.1"/>
    </source>
</evidence>
<keyword evidence="6" id="KW-0175">Coiled coil</keyword>
<feature type="compositionally biased region" description="Low complexity" evidence="7">
    <location>
        <begin position="9"/>
        <end position="23"/>
    </location>
</feature>
<keyword evidence="4" id="KW-0804">Transcription</keyword>
<dbReference type="AlphaFoldDB" id="A0A4C1TGH4"/>
<comment type="caution">
    <text evidence="8">The sequence shown here is derived from an EMBL/GenBank/DDBJ whole genome shotgun (WGS) entry which is preliminary data.</text>
</comment>
<name>A0A4C1TGH4_EUMVA</name>
<organism evidence="8 9">
    <name type="scientific">Eumeta variegata</name>
    <name type="common">Bagworm moth</name>
    <name type="synonym">Eumeta japonica</name>
    <dbReference type="NCBI Taxonomy" id="151549"/>
    <lineage>
        <taxon>Eukaryota</taxon>
        <taxon>Metazoa</taxon>
        <taxon>Ecdysozoa</taxon>
        <taxon>Arthropoda</taxon>
        <taxon>Hexapoda</taxon>
        <taxon>Insecta</taxon>
        <taxon>Pterygota</taxon>
        <taxon>Neoptera</taxon>
        <taxon>Endopterygota</taxon>
        <taxon>Lepidoptera</taxon>
        <taxon>Glossata</taxon>
        <taxon>Ditrysia</taxon>
        <taxon>Tineoidea</taxon>
        <taxon>Psychidae</taxon>
        <taxon>Oiketicinae</taxon>
        <taxon>Eumeta</taxon>
    </lineage>
</organism>
<keyword evidence="5" id="KW-0539">Nucleus</keyword>
<dbReference type="GO" id="GO:0000978">
    <property type="term" value="F:RNA polymerase II cis-regulatory region sequence-specific DNA binding"/>
    <property type="evidence" value="ECO:0007669"/>
    <property type="project" value="TreeGrafter"/>
</dbReference>